<dbReference type="EMBL" id="SSMQ01000022">
    <property type="protein sequence ID" value="TKD05111.1"/>
    <property type="molecule type" value="Genomic_DNA"/>
</dbReference>
<accession>A0A4U1J9N3</accession>
<evidence type="ECO:0000313" key="1">
    <source>
        <dbReference type="EMBL" id="TKD05111.1"/>
    </source>
</evidence>
<dbReference type="Proteomes" id="UP000309215">
    <property type="component" value="Unassembled WGS sequence"/>
</dbReference>
<keyword evidence="2" id="KW-1185">Reference proteome</keyword>
<comment type="caution">
    <text evidence="1">The sequence shown here is derived from an EMBL/GenBank/DDBJ whole genome shotgun (WGS) entry which is preliminary data.</text>
</comment>
<protein>
    <submittedName>
        <fullName evidence="1">Uncharacterized protein</fullName>
    </submittedName>
</protein>
<sequence>MRDVILLGLVVMTFGVACSRSESARFVLENNKVERVEGCHLFMNAWNATDERGGPWAVIEFVCDVPESVQHEKEWWGDKPHPLAFTMGVGECLVLGKKFYCVESIEPGEVTFKATYEWVTRHHDHIKPLP</sequence>
<dbReference type="PROSITE" id="PS51257">
    <property type="entry name" value="PROKAR_LIPOPROTEIN"/>
    <property type="match status" value="1"/>
</dbReference>
<organism evidence="1 2">
    <name type="scientific">Polyangium fumosum</name>
    <dbReference type="NCBI Taxonomy" id="889272"/>
    <lineage>
        <taxon>Bacteria</taxon>
        <taxon>Pseudomonadati</taxon>
        <taxon>Myxococcota</taxon>
        <taxon>Polyangia</taxon>
        <taxon>Polyangiales</taxon>
        <taxon>Polyangiaceae</taxon>
        <taxon>Polyangium</taxon>
    </lineage>
</organism>
<name>A0A4U1J9N3_9BACT</name>
<evidence type="ECO:0000313" key="2">
    <source>
        <dbReference type="Proteomes" id="UP000309215"/>
    </source>
</evidence>
<proteinExistence type="predicted"/>
<dbReference type="AlphaFoldDB" id="A0A4U1J9N3"/>
<gene>
    <name evidence="1" type="ORF">E8A74_21430</name>
</gene>
<reference evidence="1 2" key="1">
    <citation type="submission" date="2019-04" db="EMBL/GenBank/DDBJ databases">
        <authorList>
            <person name="Li Y."/>
            <person name="Wang J."/>
        </authorList>
    </citation>
    <scope>NUCLEOTIDE SEQUENCE [LARGE SCALE GENOMIC DNA]</scope>
    <source>
        <strain evidence="1 2">DSM 14668</strain>
    </source>
</reference>
<dbReference type="RefSeq" id="WP_136930918.1">
    <property type="nucleotide sequence ID" value="NZ_SSMQ01000022.1"/>
</dbReference>